<organism evidence="7">
    <name type="scientific">marine sediment metagenome</name>
    <dbReference type="NCBI Taxonomy" id="412755"/>
    <lineage>
        <taxon>unclassified sequences</taxon>
        <taxon>metagenomes</taxon>
        <taxon>ecological metagenomes</taxon>
    </lineage>
</organism>
<feature type="transmembrane region" description="Helical" evidence="5">
    <location>
        <begin position="332"/>
        <end position="352"/>
    </location>
</feature>
<dbReference type="GO" id="GO:0005524">
    <property type="term" value="F:ATP binding"/>
    <property type="evidence" value="ECO:0007669"/>
    <property type="project" value="UniProtKB-KW"/>
</dbReference>
<feature type="domain" description="SteA-like C-terminal" evidence="6">
    <location>
        <begin position="320"/>
        <end position="368"/>
    </location>
</feature>
<dbReference type="InterPro" id="IPR036759">
    <property type="entry name" value="TPK_catalytic_sf"/>
</dbReference>
<evidence type="ECO:0000259" key="6">
    <source>
        <dbReference type="Pfam" id="PF12555"/>
    </source>
</evidence>
<proteinExistence type="predicted"/>
<keyword evidence="4" id="KW-0067">ATP-binding</keyword>
<dbReference type="Gene3D" id="3.40.50.10240">
    <property type="entry name" value="Thiamin pyrophosphokinase, catalytic domain"/>
    <property type="match status" value="1"/>
</dbReference>
<dbReference type="SUPFAM" id="SSF63999">
    <property type="entry name" value="Thiamin pyrophosphokinase, catalytic domain"/>
    <property type="match status" value="1"/>
</dbReference>
<dbReference type="Pfam" id="PF12555">
    <property type="entry name" value="SteA-like_C"/>
    <property type="match status" value="1"/>
</dbReference>
<accession>A0A0F9SRJ8</accession>
<evidence type="ECO:0000256" key="5">
    <source>
        <dbReference type="SAM" id="Phobius"/>
    </source>
</evidence>
<dbReference type="GO" id="GO:0004788">
    <property type="term" value="F:thiamine diphosphokinase activity"/>
    <property type="evidence" value="ECO:0007669"/>
    <property type="project" value="InterPro"/>
</dbReference>
<sequence length="373" mass="40661">MLIDGTAKLDKKTKNLVKRLRPDDIAIIDHLDLDRVTAEALLETDVKLVINASSFCSGRYPNSGPYLLLKANVALIDNIGPEVFEAVDEGDRLMIKKGVIFKDGKELLSGEILSQDKLESVLEKAKENITDEIDKFAVNTLSYVQKEKGFFATIQELPQLNISLVNRHCLIVARGYDYKEDLKMLRTYIRDLRPVLIGVDGGADALLEEGSKPDIIIGDMDSASDKALKSGAQLIVHAYKDGKAPGSERLDKLGLKGSVLTAAGTSEDIAMLLAYEKGAELLVLVGSHANLVEFLDKGREGMASTFLMRLKVGDRLVDAKGVNKLYEARAKLSHLVILLGAAMVAVLAIISASPTVRNFISLIFSRIQLTLGL</sequence>
<comment type="caution">
    <text evidence="7">The sequence shown here is derived from an EMBL/GenBank/DDBJ whole genome shotgun (WGS) entry which is preliminary data.</text>
</comment>
<evidence type="ECO:0000313" key="7">
    <source>
        <dbReference type="EMBL" id="KKN65137.1"/>
    </source>
</evidence>
<keyword evidence="3" id="KW-0418">Kinase</keyword>
<keyword evidence="2" id="KW-0547">Nucleotide-binding</keyword>
<keyword evidence="5" id="KW-0812">Transmembrane</keyword>
<reference evidence="7" key="1">
    <citation type="journal article" date="2015" name="Nature">
        <title>Complex archaea that bridge the gap between prokaryotes and eukaryotes.</title>
        <authorList>
            <person name="Spang A."/>
            <person name="Saw J.H."/>
            <person name="Jorgensen S.L."/>
            <person name="Zaremba-Niedzwiedzka K."/>
            <person name="Martijn J."/>
            <person name="Lind A.E."/>
            <person name="van Eijk R."/>
            <person name="Schleper C."/>
            <person name="Guy L."/>
            <person name="Ettema T.J."/>
        </authorList>
    </citation>
    <scope>NUCLEOTIDE SEQUENCE</scope>
</reference>
<evidence type="ECO:0000256" key="3">
    <source>
        <dbReference type="ARBA" id="ARBA00022777"/>
    </source>
</evidence>
<evidence type="ECO:0000256" key="2">
    <source>
        <dbReference type="ARBA" id="ARBA00022741"/>
    </source>
</evidence>
<protein>
    <recommendedName>
        <fullName evidence="6">SteA-like C-terminal domain-containing protein</fullName>
    </recommendedName>
</protein>
<dbReference type="GO" id="GO:0009229">
    <property type="term" value="P:thiamine diphosphate biosynthetic process"/>
    <property type="evidence" value="ECO:0007669"/>
    <property type="project" value="InterPro"/>
</dbReference>
<dbReference type="GO" id="GO:0016301">
    <property type="term" value="F:kinase activity"/>
    <property type="evidence" value="ECO:0007669"/>
    <property type="project" value="UniProtKB-KW"/>
</dbReference>
<dbReference type="InterPro" id="IPR047795">
    <property type="entry name" value="Put_SteA-like"/>
</dbReference>
<dbReference type="AlphaFoldDB" id="A0A0F9SRJ8"/>
<keyword evidence="1" id="KW-0808">Transferase</keyword>
<dbReference type="NCBIfam" id="NF040608">
    <property type="entry name" value="division_SteA"/>
    <property type="match status" value="1"/>
</dbReference>
<dbReference type="EMBL" id="LAZR01000533">
    <property type="protein sequence ID" value="KKN65137.1"/>
    <property type="molecule type" value="Genomic_DNA"/>
</dbReference>
<keyword evidence="5" id="KW-1133">Transmembrane helix</keyword>
<evidence type="ECO:0000256" key="1">
    <source>
        <dbReference type="ARBA" id="ARBA00022679"/>
    </source>
</evidence>
<dbReference type="InterPro" id="IPR022215">
    <property type="entry name" value="SteA-like_C"/>
</dbReference>
<name>A0A0F9SRJ8_9ZZZZ</name>
<evidence type="ECO:0000256" key="4">
    <source>
        <dbReference type="ARBA" id="ARBA00022840"/>
    </source>
</evidence>
<keyword evidence="5" id="KW-0472">Membrane</keyword>
<gene>
    <name evidence="7" type="ORF">LCGC14_0484460</name>
</gene>